<keyword evidence="1" id="KW-0175">Coiled coil</keyword>
<dbReference type="InterPro" id="IPR019861">
    <property type="entry name" value="PorP/SprF_Bacteroidetes"/>
</dbReference>
<feature type="region of interest" description="Disordered" evidence="2">
    <location>
        <begin position="406"/>
        <end position="476"/>
    </location>
</feature>
<proteinExistence type="predicted"/>
<evidence type="ECO:0000313" key="4">
    <source>
        <dbReference type="Proteomes" id="UP000321080"/>
    </source>
</evidence>
<dbReference type="NCBIfam" id="TIGR03519">
    <property type="entry name" value="T9SS_PorP_fam"/>
    <property type="match status" value="1"/>
</dbReference>
<dbReference type="EMBL" id="VRKQ01000013">
    <property type="protein sequence ID" value="TXG35966.1"/>
    <property type="molecule type" value="Genomic_DNA"/>
</dbReference>
<comment type="caution">
    <text evidence="3">The sequence shown here is derived from an EMBL/GenBank/DDBJ whole genome shotgun (WGS) entry which is preliminary data.</text>
</comment>
<sequence length="823" mass="94139">MNKYLLYWILFLFTLQIIHSQENGVVAFDLPIRNSLKFNRYVINPTFSFVREQNKYISFSNKRQWVQFADAPQAYLFGYSGRFKENIGMGVGLFQQDYGVQTTFGAVLNFAYNVSLNRDDNLTFGLNLGAYQSGINDGRVIVNEPDPVIQNIPKNFMLTINPGINYGTGFFDFGLSINNLVSYNLNASKLIEENPAQSVQAHIMYTGYMNSRGFFDESKFSSLIRSEFKKDKTVLSGLAMLSIPKGLWGQVGYNTLYGASAGIGLNISEQIAVEYNYEQSVGDLVSFGSSHEITLAYRFKNNKRFMYNGDDEEKSVFTPSRKSKRVIASKNPTKKTGSATPGRLKSRRAALEDKNKITEDLPTNVPQDNQEEQANLEEETKLIAEIEAKKEVERLKAEEQARIKAEKELEEKQSAEALKRKQEAEAKARAAKELQEKRDAEVRAREEVLMKKREEAKAKEKARLEEEKRKQEEEARLKAEAEEKALLEAERLKVEEELKAKEALEQAKREEAEVLSKLKEQAIEGTDSSGPELDEETLNSINNLNQISETSKNLQQLLIDRLSDKVDIKQQDLDDLKEENDLSEQGITVAPKPFKSITEENAEIESIKKEIDKVIEEQDIKIQELEAVLIMRKGKKRDKLDPLSASYLRTIEKLKTDRLKTIRTKESLIANLKTINEATEVERKRRIKRAAYDNQQDRYAKDRATLESIKKFTDPSPTPLNEEDFDFGEEQSNSIRIVKDVSNEENGYYMVIAVHDTEAKRDEFLRNVVASGESNINFFFDVNSNKYFIYSKKFNYIEAANTALVSKENKPYNNKMSIVKIEN</sequence>
<dbReference type="AlphaFoldDB" id="A0A5C7GGM5"/>
<dbReference type="OrthoDB" id="1393025at2"/>
<reference evidence="3 4" key="1">
    <citation type="submission" date="2019-08" db="EMBL/GenBank/DDBJ databases">
        <title>Seonamhaeicola sediminis sp. nov., isolated from marine sediment.</title>
        <authorList>
            <person name="Cao W.R."/>
        </authorList>
    </citation>
    <scope>NUCLEOTIDE SEQUENCE [LARGE SCALE GENOMIC DNA]</scope>
    <source>
        <strain evidence="3 4">1505</strain>
    </source>
</reference>
<dbReference type="RefSeq" id="WP_147769157.1">
    <property type="nucleotide sequence ID" value="NZ_VRKQ01000013.1"/>
</dbReference>
<gene>
    <name evidence="3" type="ORF">FUA22_13650</name>
</gene>
<evidence type="ECO:0000256" key="1">
    <source>
        <dbReference type="SAM" id="Coils"/>
    </source>
</evidence>
<feature type="coiled-coil region" evidence="1">
    <location>
        <begin position="559"/>
        <end position="628"/>
    </location>
</feature>
<evidence type="ECO:0000256" key="2">
    <source>
        <dbReference type="SAM" id="MobiDB-lite"/>
    </source>
</evidence>
<feature type="compositionally biased region" description="Polar residues" evidence="2">
    <location>
        <begin position="330"/>
        <end position="339"/>
    </location>
</feature>
<dbReference type="Proteomes" id="UP000321080">
    <property type="component" value="Unassembled WGS sequence"/>
</dbReference>
<dbReference type="Pfam" id="PF11751">
    <property type="entry name" value="PorP_SprF"/>
    <property type="match status" value="1"/>
</dbReference>
<organism evidence="3 4">
    <name type="scientific">Seonamhaeicola maritimus</name>
    <dbReference type="NCBI Taxonomy" id="2591822"/>
    <lineage>
        <taxon>Bacteria</taxon>
        <taxon>Pseudomonadati</taxon>
        <taxon>Bacteroidota</taxon>
        <taxon>Flavobacteriia</taxon>
        <taxon>Flavobacteriales</taxon>
        <taxon>Flavobacteriaceae</taxon>
    </lineage>
</organism>
<name>A0A5C7GGM5_9FLAO</name>
<evidence type="ECO:0000313" key="3">
    <source>
        <dbReference type="EMBL" id="TXG35966.1"/>
    </source>
</evidence>
<feature type="compositionally biased region" description="Basic and acidic residues" evidence="2">
    <location>
        <begin position="349"/>
        <end position="359"/>
    </location>
</feature>
<keyword evidence="4" id="KW-1185">Reference proteome</keyword>
<feature type="region of interest" description="Disordered" evidence="2">
    <location>
        <begin position="318"/>
        <end position="373"/>
    </location>
</feature>
<protein>
    <submittedName>
        <fullName evidence="3">Type IX secretion system membrane protein PorP/SprF</fullName>
    </submittedName>
</protein>
<accession>A0A5C7GGM5</accession>